<feature type="domain" description="Response regulatory" evidence="2">
    <location>
        <begin position="8"/>
        <end position="137"/>
    </location>
</feature>
<reference evidence="3 4" key="1">
    <citation type="submission" date="2020-08" db="EMBL/GenBank/DDBJ databases">
        <title>Genomic Encyclopedia of Type Strains, Phase IV (KMG-IV): sequencing the most valuable type-strain genomes for metagenomic binning, comparative biology and taxonomic classification.</title>
        <authorList>
            <person name="Goeker M."/>
        </authorList>
    </citation>
    <scope>NUCLEOTIDE SEQUENCE [LARGE SCALE GENOMIC DNA]</scope>
    <source>
        <strain evidence="3 4">DSM 12251</strain>
    </source>
</reference>
<protein>
    <submittedName>
        <fullName evidence="3">CheY-like chemotaxis protein</fullName>
    </submittedName>
</protein>
<dbReference type="PROSITE" id="PS50110">
    <property type="entry name" value="RESPONSE_REGULATORY"/>
    <property type="match status" value="1"/>
</dbReference>
<proteinExistence type="predicted"/>
<sequence>MSESVTPSFLIVEDSDEDYAALERIVRRARPDVSVKLQRCVSAEQVFTILNAPRLPQKPLPELPALIILDLNLPGLNGKEVLRAVRQHRRLKLIPVVIFSTSSNPQDIEWCYENGANSYLVKQTDYTAFKRAVELLVDYWVEAVRLPRPSSGGIVLEKPDDSGLPA</sequence>
<evidence type="ECO:0000256" key="1">
    <source>
        <dbReference type="PROSITE-ProRule" id="PRU00169"/>
    </source>
</evidence>
<dbReference type="Gene3D" id="3.40.50.2300">
    <property type="match status" value="1"/>
</dbReference>
<keyword evidence="4" id="KW-1185">Reference proteome</keyword>
<dbReference type="CDD" id="cd17557">
    <property type="entry name" value="REC_Rcp-like"/>
    <property type="match status" value="1"/>
</dbReference>
<dbReference type="PANTHER" id="PTHR44520:SF2">
    <property type="entry name" value="RESPONSE REGULATOR RCP1"/>
    <property type="match status" value="1"/>
</dbReference>
<evidence type="ECO:0000259" key="2">
    <source>
        <dbReference type="PROSITE" id="PS50110"/>
    </source>
</evidence>
<dbReference type="PANTHER" id="PTHR44520">
    <property type="entry name" value="RESPONSE REGULATOR RCP1-RELATED"/>
    <property type="match status" value="1"/>
</dbReference>
<dbReference type="InterPro" id="IPR001789">
    <property type="entry name" value="Sig_transdc_resp-reg_receiver"/>
</dbReference>
<dbReference type="InterPro" id="IPR052893">
    <property type="entry name" value="TCS_response_regulator"/>
</dbReference>
<dbReference type="GO" id="GO:0000160">
    <property type="term" value="P:phosphorelay signal transduction system"/>
    <property type="evidence" value="ECO:0007669"/>
    <property type="project" value="InterPro"/>
</dbReference>
<dbReference type="EMBL" id="JACHIF010000001">
    <property type="protein sequence ID" value="MBB5036804.1"/>
    <property type="molecule type" value="Genomic_DNA"/>
</dbReference>
<dbReference type="SUPFAM" id="SSF52172">
    <property type="entry name" value="CheY-like"/>
    <property type="match status" value="1"/>
</dbReference>
<dbReference type="AlphaFoldDB" id="A0A7W7YIM2"/>
<comment type="caution">
    <text evidence="3">The sequence shown here is derived from an EMBL/GenBank/DDBJ whole genome shotgun (WGS) entry which is preliminary data.</text>
</comment>
<dbReference type="Proteomes" id="UP000534294">
    <property type="component" value="Unassembled WGS sequence"/>
</dbReference>
<evidence type="ECO:0000313" key="4">
    <source>
        <dbReference type="Proteomes" id="UP000534294"/>
    </source>
</evidence>
<dbReference type="RefSeq" id="WP_184205976.1">
    <property type="nucleotide sequence ID" value="NZ_JACHIF010000001.1"/>
</dbReference>
<organism evidence="3 4">
    <name type="scientific">Prosthecobacter dejongeii</name>
    <dbReference type="NCBI Taxonomy" id="48465"/>
    <lineage>
        <taxon>Bacteria</taxon>
        <taxon>Pseudomonadati</taxon>
        <taxon>Verrucomicrobiota</taxon>
        <taxon>Verrucomicrobiia</taxon>
        <taxon>Verrucomicrobiales</taxon>
        <taxon>Verrucomicrobiaceae</taxon>
        <taxon>Prosthecobacter</taxon>
    </lineage>
</organism>
<keyword evidence="1" id="KW-0597">Phosphoprotein</keyword>
<dbReference type="SMART" id="SM00448">
    <property type="entry name" value="REC"/>
    <property type="match status" value="1"/>
</dbReference>
<gene>
    <name evidence="3" type="ORF">HNQ64_001038</name>
</gene>
<accession>A0A7W7YIM2</accession>
<dbReference type="Pfam" id="PF00072">
    <property type="entry name" value="Response_reg"/>
    <property type="match status" value="1"/>
</dbReference>
<feature type="modified residue" description="4-aspartylphosphate" evidence="1">
    <location>
        <position position="70"/>
    </location>
</feature>
<name>A0A7W7YIM2_9BACT</name>
<evidence type="ECO:0000313" key="3">
    <source>
        <dbReference type="EMBL" id="MBB5036804.1"/>
    </source>
</evidence>
<dbReference type="InterPro" id="IPR011006">
    <property type="entry name" value="CheY-like_superfamily"/>
</dbReference>